<feature type="compositionally biased region" description="Low complexity" evidence="6">
    <location>
        <begin position="1"/>
        <end position="49"/>
    </location>
</feature>
<dbReference type="GO" id="GO:0006457">
    <property type="term" value="P:protein folding"/>
    <property type="evidence" value="ECO:0007669"/>
    <property type="project" value="InterPro"/>
</dbReference>
<dbReference type="InterPro" id="IPR013805">
    <property type="entry name" value="GrpE_CC"/>
</dbReference>
<dbReference type="InterPro" id="IPR009012">
    <property type="entry name" value="GrpE_head"/>
</dbReference>
<evidence type="ECO:0000256" key="4">
    <source>
        <dbReference type="RuleBase" id="RU000639"/>
    </source>
</evidence>
<dbReference type="EMBL" id="WBJY01000001">
    <property type="protein sequence ID" value="KAB1650457.1"/>
    <property type="molecule type" value="Genomic_DNA"/>
</dbReference>
<dbReference type="AlphaFoldDB" id="A0A6H9WUB9"/>
<dbReference type="PRINTS" id="PR00773">
    <property type="entry name" value="GRPEPROTEIN"/>
</dbReference>
<reference evidence="7 8" key="1">
    <citation type="submission" date="2019-09" db="EMBL/GenBank/DDBJ databases">
        <title>Phylogeny of genus Pseudoclavibacter and closely related genus.</title>
        <authorList>
            <person name="Li Y."/>
        </authorList>
    </citation>
    <scope>NUCLEOTIDE SEQUENCE [LARGE SCALE GENOMIC DNA]</scope>
    <source>
        <strain evidence="7 8">EGI 60007</strain>
    </source>
</reference>
<evidence type="ECO:0000256" key="2">
    <source>
        <dbReference type="ARBA" id="ARBA00023186"/>
    </source>
</evidence>
<evidence type="ECO:0000313" key="8">
    <source>
        <dbReference type="Proteomes" id="UP000431744"/>
    </source>
</evidence>
<dbReference type="GO" id="GO:0000774">
    <property type="term" value="F:adenyl-nucleotide exchange factor activity"/>
    <property type="evidence" value="ECO:0007669"/>
    <property type="project" value="InterPro"/>
</dbReference>
<keyword evidence="2 3" id="KW-0143">Chaperone</keyword>
<evidence type="ECO:0000313" key="7">
    <source>
        <dbReference type="EMBL" id="KAB1650457.1"/>
    </source>
</evidence>
<keyword evidence="3 4" id="KW-0346">Stress response</keyword>
<dbReference type="GO" id="GO:0051087">
    <property type="term" value="F:protein-folding chaperone binding"/>
    <property type="evidence" value="ECO:0007669"/>
    <property type="project" value="InterPro"/>
</dbReference>
<comment type="subunit">
    <text evidence="3">Homodimer.</text>
</comment>
<comment type="function">
    <text evidence="3 4">Participates actively in the response to hyperosmotic and heat shock by preventing the aggregation of stress-denatured proteins, in association with DnaK and GrpE. It is the nucleotide exchange factor for DnaK and may function as a thermosensor. Unfolded proteins bind initially to DnaJ; upon interaction with the DnaJ-bound protein, DnaK hydrolyzes its bound ATP, resulting in the formation of a stable complex. GrpE releases ADP from DnaK; ATP binding to DnaK triggers the release of the substrate protein, thus completing the reaction cycle. Several rounds of ATP-dependent interactions between DnaJ, DnaK and GrpE are required for fully efficient folding.</text>
</comment>
<evidence type="ECO:0000256" key="5">
    <source>
        <dbReference type="RuleBase" id="RU004478"/>
    </source>
</evidence>
<sequence length="237" mass="24413">MRGGPAAEQPQPAPAGEAGAESGAPDASGEAPDTGADAAAAAESAAGSEDAADADSQVIDDELERLIADARAVEEAGTASAVDDESRGEPDTGQSADAARADATLADLQRVTAEYANYRRRTEQEKIAAREATTGEVLRALLPVLDDLDRAEQHGDLPEEGAVAVIASKLRASVEKLGLVAYGDKGERFDPTVHEAIAQLPSPEAEADTIADVVERGYRVGDRIVRVAKVAVFVAAS</sequence>
<dbReference type="Proteomes" id="UP000431744">
    <property type="component" value="Unassembled WGS sequence"/>
</dbReference>
<organism evidence="7 8">
    <name type="scientific">Pseudoclavibacter endophyticus</name>
    <dbReference type="NCBI Taxonomy" id="1778590"/>
    <lineage>
        <taxon>Bacteria</taxon>
        <taxon>Bacillati</taxon>
        <taxon>Actinomycetota</taxon>
        <taxon>Actinomycetes</taxon>
        <taxon>Micrococcales</taxon>
        <taxon>Microbacteriaceae</taxon>
        <taxon>Pseudoclavibacter</taxon>
    </lineage>
</organism>
<dbReference type="Pfam" id="PF01025">
    <property type="entry name" value="GrpE"/>
    <property type="match status" value="1"/>
</dbReference>
<dbReference type="PANTHER" id="PTHR21237:SF23">
    <property type="entry name" value="GRPE PROTEIN HOMOLOG, MITOCHONDRIAL"/>
    <property type="match status" value="1"/>
</dbReference>
<protein>
    <recommendedName>
        <fullName evidence="3 4">Protein GrpE</fullName>
    </recommendedName>
    <alternativeName>
        <fullName evidence="3">HSP-70 cofactor</fullName>
    </alternativeName>
</protein>
<dbReference type="OrthoDB" id="5191115at2"/>
<dbReference type="Gene3D" id="3.90.20.20">
    <property type="match status" value="1"/>
</dbReference>
<dbReference type="InterPro" id="IPR000740">
    <property type="entry name" value="GrpE"/>
</dbReference>
<dbReference type="HAMAP" id="MF_01151">
    <property type="entry name" value="GrpE"/>
    <property type="match status" value="1"/>
</dbReference>
<dbReference type="SUPFAM" id="SSF58014">
    <property type="entry name" value="Coiled-coil domain of nucleotide exchange factor GrpE"/>
    <property type="match status" value="1"/>
</dbReference>
<dbReference type="GO" id="GO:0051082">
    <property type="term" value="F:unfolded protein binding"/>
    <property type="evidence" value="ECO:0007669"/>
    <property type="project" value="TreeGrafter"/>
</dbReference>
<dbReference type="SUPFAM" id="SSF51064">
    <property type="entry name" value="Head domain of nucleotide exchange factor GrpE"/>
    <property type="match status" value="1"/>
</dbReference>
<evidence type="ECO:0000256" key="6">
    <source>
        <dbReference type="SAM" id="MobiDB-lite"/>
    </source>
</evidence>
<feature type="compositionally biased region" description="Basic and acidic residues" evidence="6">
    <location>
        <begin position="64"/>
        <end position="74"/>
    </location>
</feature>
<gene>
    <name evidence="3" type="primary">grpE</name>
    <name evidence="7" type="ORF">F8O04_01600</name>
</gene>
<evidence type="ECO:0000256" key="1">
    <source>
        <dbReference type="ARBA" id="ARBA00009054"/>
    </source>
</evidence>
<comment type="caution">
    <text evidence="7">The sequence shown here is derived from an EMBL/GenBank/DDBJ whole genome shotgun (WGS) entry which is preliminary data.</text>
</comment>
<dbReference type="GO" id="GO:0042803">
    <property type="term" value="F:protein homodimerization activity"/>
    <property type="evidence" value="ECO:0007669"/>
    <property type="project" value="InterPro"/>
</dbReference>
<dbReference type="PANTHER" id="PTHR21237">
    <property type="entry name" value="GRPE PROTEIN"/>
    <property type="match status" value="1"/>
</dbReference>
<proteinExistence type="inferred from homology"/>
<accession>A0A6H9WUB9</accession>
<keyword evidence="3" id="KW-0963">Cytoplasm</keyword>
<keyword evidence="8" id="KW-1185">Reference proteome</keyword>
<feature type="region of interest" description="Disordered" evidence="6">
    <location>
        <begin position="1"/>
        <end position="103"/>
    </location>
</feature>
<feature type="compositionally biased region" description="Acidic residues" evidence="6">
    <location>
        <begin position="50"/>
        <end position="63"/>
    </location>
</feature>
<dbReference type="GO" id="GO:0005737">
    <property type="term" value="C:cytoplasm"/>
    <property type="evidence" value="ECO:0007669"/>
    <property type="project" value="UniProtKB-SubCell"/>
</dbReference>
<comment type="subcellular location">
    <subcellularLocation>
        <location evidence="3">Cytoplasm</location>
    </subcellularLocation>
</comment>
<dbReference type="CDD" id="cd00446">
    <property type="entry name" value="GrpE"/>
    <property type="match status" value="1"/>
</dbReference>
<comment type="similarity">
    <text evidence="1 3 5">Belongs to the GrpE family.</text>
</comment>
<evidence type="ECO:0000256" key="3">
    <source>
        <dbReference type="HAMAP-Rule" id="MF_01151"/>
    </source>
</evidence>
<name>A0A6H9WUB9_9MICO</name>
<dbReference type="PROSITE" id="PS01071">
    <property type="entry name" value="GRPE"/>
    <property type="match status" value="1"/>
</dbReference>
<dbReference type="Gene3D" id="2.30.22.10">
    <property type="entry name" value="Head domain of nucleotide exchange factor GrpE"/>
    <property type="match status" value="1"/>
</dbReference>